<dbReference type="InterPro" id="IPR002213">
    <property type="entry name" value="UDP_glucos_trans"/>
</dbReference>
<protein>
    <recommendedName>
        <fullName evidence="4">Glycosyltransferase</fullName>
        <ecNumber evidence="4">2.4.1.-</ecNumber>
    </recommendedName>
</protein>
<evidence type="ECO:0000256" key="1">
    <source>
        <dbReference type="ARBA" id="ARBA00009995"/>
    </source>
</evidence>
<evidence type="ECO:0000313" key="5">
    <source>
        <dbReference type="EMBL" id="KZV16605.1"/>
    </source>
</evidence>
<dbReference type="PANTHER" id="PTHR48048">
    <property type="entry name" value="GLYCOSYLTRANSFERASE"/>
    <property type="match status" value="1"/>
</dbReference>
<dbReference type="Pfam" id="PF00201">
    <property type="entry name" value="UDPGT"/>
    <property type="match status" value="1"/>
</dbReference>
<dbReference type="PANTHER" id="PTHR48048:SF45">
    <property type="entry name" value="GLYCOSYLTRANSFERASE"/>
    <property type="match status" value="1"/>
</dbReference>
<dbReference type="SUPFAM" id="SSF53756">
    <property type="entry name" value="UDP-Glycosyltransferase/glycogen phosphorylase"/>
    <property type="match status" value="1"/>
</dbReference>
<dbReference type="FunFam" id="3.40.50.2000:FF:000056">
    <property type="entry name" value="Glycosyltransferase"/>
    <property type="match status" value="1"/>
</dbReference>
<evidence type="ECO:0000313" key="6">
    <source>
        <dbReference type="Proteomes" id="UP000250235"/>
    </source>
</evidence>
<accession>A0A2Z7ACE7</accession>
<keyword evidence="6" id="KW-1185">Reference proteome</keyword>
<sequence length="473" mass="52834">MAEKIIELVFIPFPVPSHLAALVKLAKLLTDKDRRLSVTILILKTFFDTKIDSFTGNSRVRFVRIIPQDESGVAEIMKSPKKAWVQFMEIQKRDVRDAVAEITEDPARNVAGFVLDMFCTAMMEVADGFRVPSYICFTCGAAVLGLMLHFRRLSQEFGPEYLAEKYQGSDTESEISVSTYANPYPVRVLPASLLEKDGELLNHFKRFRDCKGIVINTFLELESHAVKSLLADETVPNIYPIGPMIQEANGEENTQGGGEILEWLDRQPDSSVVFLCFGTNGCFDSEQVKEIATGLEKSGHRFLWSLRKPPPEGKLAMVGEYENPMEVLPEGFLQRTSEVGKVIGWAPQMAVLSHRAVGGFVSHCGWNSTLESVWCGVPLAVWPLFAEQQANAFQLVKELGMAVEIKMDYRKDCGIIVAAEKIESAIRELMDPDNEIRVKVAAMKDKTRVVVEKGGSSHRFLESLVQDFVDNVS</sequence>
<proteinExistence type="inferred from homology"/>
<dbReference type="Proteomes" id="UP000250235">
    <property type="component" value="Unassembled WGS sequence"/>
</dbReference>
<dbReference type="CDD" id="cd03784">
    <property type="entry name" value="GT1_Gtf-like"/>
    <property type="match status" value="1"/>
</dbReference>
<keyword evidence="3" id="KW-0328">Glycosyltransferase</keyword>
<dbReference type="EC" id="2.4.1.-" evidence="4"/>
<evidence type="ECO:0000256" key="2">
    <source>
        <dbReference type="ARBA" id="ARBA00022679"/>
    </source>
</evidence>
<reference evidence="5 6" key="1">
    <citation type="journal article" date="2015" name="Proc. Natl. Acad. Sci. U.S.A.">
        <title>The resurrection genome of Boea hygrometrica: A blueprint for survival of dehydration.</title>
        <authorList>
            <person name="Xiao L."/>
            <person name="Yang G."/>
            <person name="Zhang L."/>
            <person name="Yang X."/>
            <person name="Zhao S."/>
            <person name="Ji Z."/>
            <person name="Zhou Q."/>
            <person name="Hu M."/>
            <person name="Wang Y."/>
            <person name="Chen M."/>
            <person name="Xu Y."/>
            <person name="Jin H."/>
            <person name="Xiao X."/>
            <person name="Hu G."/>
            <person name="Bao F."/>
            <person name="Hu Y."/>
            <person name="Wan P."/>
            <person name="Li L."/>
            <person name="Deng X."/>
            <person name="Kuang T."/>
            <person name="Xiang C."/>
            <person name="Zhu J.K."/>
            <person name="Oliver M.J."/>
            <person name="He Y."/>
        </authorList>
    </citation>
    <scope>NUCLEOTIDE SEQUENCE [LARGE SCALE GENOMIC DNA]</scope>
    <source>
        <strain evidence="6">cv. XS01</strain>
    </source>
</reference>
<dbReference type="EMBL" id="KV019034">
    <property type="protein sequence ID" value="KZV16605.1"/>
    <property type="molecule type" value="Genomic_DNA"/>
</dbReference>
<name>A0A2Z7ACE7_9LAMI</name>
<dbReference type="PROSITE" id="PS00375">
    <property type="entry name" value="UDPGT"/>
    <property type="match status" value="1"/>
</dbReference>
<dbReference type="Gene3D" id="3.40.50.2000">
    <property type="entry name" value="Glycogen Phosphorylase B"/>
    <property type="match status" value="2"/>
</dbReference>
<dbReference type="AlphaFoldDB" id="A0A2Z7ACE7"/>
<organism evidence="5 6">
    <name type="scientific">Dorcoceras hygrometricum</name>
    <dbReference type="NCBI Taxonomy" id="472368"/>
    <lineage>
        <taxon>Eukaryota</taxon>
        <taxon>Viridiplantae</taxon>
        <taxon>Streptophyta</taxon>
        <taxon>Embryophyta</taxon>
        <taxon>Tracheophyta</taxon>
        <taxon>Spermatophyta</taxon>
        <taxon>Magnoliopsida</taxon>
        <taxon>eudicotyledons</taxon>
        <taxon>Gunneridae</taxon>
        <taxon>Pentapetalae</taxon>
        <taxon>asterids</taxon>
        <taxon>lamiids</taxon>
        <taxon>Lamiales</taxon>
        <taxon>Gesneriaceae</taxon>
        <taxon>Didymocarpoideae</taxon>
        <taxon>Trichosporeae</taxon>
        <taxon>Loxocarpinae</taxon>
        <taxon>Dorcoceras</taxon>
    </lineage>
</organism>
<dbReference type="InterPro" id="IPR050481">
    <property type="entry name" value="UDP-glycosyltransf_plant"/>
</dbReference>
<dbReference type="GO" id="GO:0035251">
    <property type="term" value="F:UDP-glucosyltransferase activity"/>
    <property type="evidence" value="ECO:0007669"/>
    <property type="project" value="InterPro"/>
</dbReference>
<comment type="similarity">
    <text evidence="1 3">Belongs to the UDP-glycosyltransferase family.</text>
</comment>
<dbReference type="OrthoDB" id="5835829at2759"/>
<dbReference type="InterPro" id="IPR035595">
    <property type="entry name" value="UDP_glycos_trans_CS"/>
</dbReference>
<keyword evidence="2 3" id="KW-0808">Transferase</keyword>
<gene>
    <name evidence="5" type="ORF">F511_12061</name>
</gene>
<evidence type="ECO:0000256" key="3">
    <source>
        <dbReference type="RuleBase" id="RU003718"/>
    </source>
</evidence>
<evidence type="ECO:0000256" key="4">
    <source>
        <dbReference type="RuleBase" id="RU362057"/>
    </source>
</evidence>